<dbReference type="PANTHER" id="PTHR12788">
    <property type="entry name" value="PROTEIN-TYROSINE SULFOTRANSFERASE 2"/>
    <property type="match status" value="1"/>
</dbReference>
<evidence type="ECO:0000256" key="1">
    <source>
        <dbReference type="ARBA" id="ARBA00022679"/>
    </source>
</evidence>
<proteinExistence type="predicted"/>
<dbReference type="PANTHER" id="PTHR12788:SF10">
    <property type="entry name" value="PROTEIN-TYROSINE SULFOTRANSFERASE"/>
    <property type="match status" value="1"/>
</dbReference>
<sequence>MIKFKNKLYRHRHIMESLSQQNQPLFIFGMERSGTTLLRLMLTAHPNFCIPPESLFFVNLEPKYGSSQDLSNQIDNLLTDLYGDPRFREWNIDRQQLRENLTAQKPLNYSTAVATVYQTYLQQFDGLADCWGDKNPWNIYHLDTILKYFPNARLILIIRDLRAIYASLKRNEKKFAKTWKGACIANVVATTQQWQNLVQVIQHYQNDQRFHILFYEDLVTNPEEELQGICDWLGVSFSQSMLEFNQKNAQKNLVPTRELGWHAKTFQPVSSDRIEAWKHELSDSELAVLEILNYKTMLHLGYDCIPKRWQFHTLLKFYADYSQYIYWRLSKANLQRVIGKIREALVTLKTLKLSMSRNLSQNSIQ</sequence>
<dbReference type="OrthoDB" id="5729795at2"/>
<organism evidence="2 3">
    <name type="scientific">Moorena producens PAL-8-15-08-1</name>
    <dbReference type="NCBI Taxonomy" id="1458985"/>
    <lineage>
        <taxon>Bacteria</taxon>
        <taxon>Bacillati</taxon>
        <taxon>Cyanobacteriota</taxon>
        <taxon>Cyanophyceae</taxon>
        <taxon>Coleofasciculales</taxon>
        <taxon>Coleofasciculaceae</taxon>
        <taxon>Moorena</taxon>
    </lineage>
</organism>
<keyword evidence="1" id="KW-0808">Transferase</keyword>
<name>A0A1D8TLP9_9CYAN</name>
<dbReference type="AlphaFoldDB" id="A0A1D8TLP9"/>
<dbReference type="Gene3D" id="3.40.50.300">
    <property type="entry name" value="P-loop containing nucleotide triphosphate hydrolases"/>
    <property type="match status" value="1"/>
</dbReference>
<dbReference type="STRING" id="1458985.BJP34_03150"/>
<evidence type="ECO:0000313" key="3">
    <source>
        <dbReference type="Proteomes" id="UP000177870"/>
    </source>
</evidence>
<dbReference type="KEGG" id="mpro:BJP34_03150"/>
<dbReference type="InterPro" id="IPR026634">
    <property type="entry name" value="TPST-like"/>
</dbReference>
<accession>A0A1D8TLP9</accession>
<dbReference type="RefSeq" id="WP_070391085.1">
    <property type="nucleotide sequence ID" value="NZ_CP017599.1"/>
</dbReference>
<evidence type="ECO:0000313" key="2">
    <source>
        <dbReference type="EMBL" id="AOW98578.1"/>
    </source>
</evidence>
<dbReference type="GO" id="GO:0008476">
    <property type="term" value="F:protein-tyrosine sulfotransferase activity"/>
    <property type="evidence" value="ECO:0007669"/>
    <property type="project" value="InterPro"/>
</dbReference>
<evidence type="ECO:0008006" key="4">
    <source>
        <dbReference type="Google" id="ProtNLM"/>
    </source>
</evidence>
<gene>
    <name evidence="2" type="ORF">BJP34_03150</name>
</gene>
<dbReference type="Proteomes" id="UP000177870">
    <property type="component" value="Chromosome"/>
</dbReference>
<reference evidence="3" key="1">
    <citation type="submission" date="2016-10" db="EMBL/GenBank/DDBJ databases">
        <title>Comparative genomics uncovers the prolific and rare metabolic potential of the cyanobacterial genus Moorea.</title>
        <authorList>
            <person name="Leao T."/>
            <person name="Castelao G."/>
            <person name="Korobeynikov A."/>
            <person name="Monroe E.A."/>
            <person name="Podell S."/>
            <person name="Glukhov E."/>
            <person name="Allen E."/>
            <person name="Gerwick W.H."/>
            <person name="Gerwick L."/>
        </authorList>
    </citation>
    <scope>NUCLEOTIDE SEQUENCE [LARGE SCALE GENOMIC DNA]</scope>
    <source>
        <strain evidence="3">PAL-8-15-08-1</strain>
    </source>
</reference>
<protein>
    <recommendedName>
        <fullName evidence="4">Sulfotransferase family protein</fullName>
    </recommendedName>
</protein>
<dbReference type="EMBL" id="CP017599">
    <property type="protein sequence ID" value="AOW98578.1"/>
    <property type="molecule type" value="Genomic_DNA"/>
</dbReference>
<dbReference type="SUPFAM" id="SSF52540">
    <property type="entry name" value="P-loop containing nucleoside triphosphate hydrolases"/>
    <property type="match status" value="1"/>
</dbReference>
<dbReference type="Pfam" id="PF13469">
    <property type="entry name" value="Sulfotransfer_3"/>
    <property type="match status" value="1"/>
</dbReference>
<dbReference type="InterPro" id="IPR027417">
    <property type="entry name" value="P-loop_NTPase"/>
</dbReference>